<name>A0A176VHH5_MARPO</name>
<dbReference type="InterPro" id="IPR035992">
    <property type="entry name" value="Ricin_B-like_lectins"/>
</dbReference>
<reference evidence="2" key="2">
    <citation type="journal article" date="2019" name="Curr. Biol.">
        <title>Chromatin organization in early land plants reveals an ancestral association between H3K27me3, transposons, and constitutive heterochromatin.</title>
        <authorList>
            <person name="Montgomery S.A."/>
            <person name="Tanizawa Y."/>
            <person name="Galik B."/>
            <person name="Wang N."/>
            <person name="Ito T."/>
            <person name="Mochizuki T."/>
            <person name="Akimcheva S."/>
            <person name="Bowman J."/>
            <person name="Cognat V."/>
            <person name="Drouard L."/>
            <person name="Ekker H."/>
            <person name="Houng S."/>
            <person name="Kohchi T."/>
            <person name="Lin S."/>
            <person name="Liu L.D."/>
            <person name="Nakamura Y."/>
            <person name="Valeeva L.R."/>
            <person name="Shakirov E.V."/>
            <person name="Shippen D.E."/>
            <person name="Wei W."/>
            <person name="Yagura M."/>
            <person name="Yamaoka S."/>
            <person name="Yamato K.T."/>
            <person name="Liu C."/>
            <person name="Berger F."/>
        </authorList>
    </citation>
    <scope>NUCLEOTIDE SEQUENCE [LARGE SCALE GENOMIC DNA]</scope>
    <source>
        <strain evidence="2">Tak-1</strain>
    </source>
</reference>
<protein>
    <recommendedName>
        <fullName evidence="6">Ricin B lectin domain-containing protein</fullName>
    </recommendedName>
</protein>
<dbReference type="EMBL" id="AP019869">
    <property type="protein sequence ID" value="BBN08487.1"/>
    <property type="molecule type" value="Genomic_DNA"/>
</dbReference>
<keyword evidence="4" id="KW-1185">Reference proteome</keyword>
<evidence type="ECO:0000313" key="3">
    <source>
        <dbReference type="EMBL" id="OAE20364.1"/>
    </source>
</evidence>
<evidence type="ECO:0008006" key="6">
    <source>
        <dbReference type="Google" id="ProtNLM"/>
    </source>
</evidence>
<evidence type="ECO:0000313" key="2">
    <source>
        <dbReference type="EMBL" id="BBN08487.1"/>
    </source>
</evidence>
<sequence>MAAEEHYGHHHLHRHEHRSNLHMTHNNPGGYNPAHPTGELVSVFSEANPNYRLAVKPDGVVLAFKNRHDPQQQWIKVDMRDKFTDQQGCPGFILINKATGMALKHGTELGDPVTAELWRPNYLDNSILWSQSSDVGKGYSTIRLVTNITLNLDADHGDRKHGGIKDGHRLLLHTWTKGENQKWKMEPVEVEPEPSPYDS</sequence>
<dbReference type="EMBL" id="LVLJ01003630">
    <property type="protein sequence ID" value="OAE20364.1"/>
    <property type="molecule type" value="Genomic_DNA"/>
</dbReference>
<dbReference type="PANTHER" id="PTHR31257:SF21">
    <property type="entry name" value="OS07G0683600 PROTEIN"/>
    <property type="match status" value="1"/>
</dbReference>
<evidence type="ECO:0000313" key="5">
    <source>
        <dbReference type="Proteomes" id="UP001162541"/>
    </source>
</evidence>
<dbReference type="Gene3D" id="2.80.10.50">
    <property type="match status" value="1"/>
</dbReference>
<dbReference type="Proteomes" id="UP001162541">
    <property type="component" value="Chromosome 4"/>
</dbReference>
<feature type="region of interest" description="Disordered" evidence="1">
    <location>
        <begin position="1"/>
        <end position="28"/>
    </location>
</feature>
<dbReference type="InterPro" id="IPR040249">
    <property type="entry name" value="Ricin_B-like_lectin_EULS3-like"/>
</dbReference>
<evidence type="ECO:0000313" key="4">
    <source>
        <dbReference type="Proteomes" id="UP000077202"/>
    </source>
</evidence>
<dbReference type="Proteomes" id="UP000077202">
    <property type="component" value="Unassembled WGS sequence"/>
</dbReference>
<dbReference type="AlphaFoldDB" id="A0A176VHH5"/>
<evidence type="ECO:0000256" key="1">
    <source>
        <dbReference type="SAM" id="MobiDB-lite"/>
    </source>
</evidence>
<organism evidence="3 4">
    <name type="scientific">Marchantia polymorpha subsp. ruderalis</name>
    <dbReference type="NCBI Taxonomy" id="1480154"/>
    <lineage>
        <taxon>Eukaryota</taxon>
        <taxon>Viridiplantae</taxon>
        <taxon>Streptophyta</taxon>
        <taxon>Embryophyta</taxon>
        <taxon>Marchantiophyta</taxon>
        <taxon>Marchantiopsida</taxon>
        <taxon>Marchantiidae</taxon>
        <taxon>Marchantiales</taxon>
        <taxon>Marchantiaceae</taxon>
        <taxon>Marchantia</taxon>
    </lineage>
</organism>
<gene>
    <name evidence="3" type="ORF">AXG93_209s1330</name>
    <name evidence="2" type="ORF">Mp_4g11980</name>
</gene>
<proteinExistence type="predicted"/>
<dbReference type="SUPFAM" id="SSF50370">
    <property type="entry name" value="Ricin B-like lectins"/>
    <property type="match status" value="1"/>
</dbReference>
<reference evidence="5" key="3">
    <citation type="journal article" date="2020" name="Curr. Biol.">
        <title>Chromatin organization in early land plants reveals an ancestral association between H3K27me3, transposons, and constitutive heterochromatin.</title>
        <authorList>
            <person name="Montgomery S.A."/>
            <person name="Tanizawa Y."/>
            <person name="Galik B."/>
            <person name="Wang N."/>
            <person name="Ito T."/>
            <person name="Mochizuki T."/>
            <person name="Akimcheva S."/>
            <person name="Bowman J.L."/>
            <person name="Cognat V."/>
            <person name="Marechal-Drouard L."/>
            <person name="Ekker H."/>
            <person name="Hong S.F."/>
            <person name="Kohchi T."/>
            <person name="Lin S.S."/>
            <person name="Liu L.D."/>
            <person name="Nakamura Y."/>
            <person name="Valeeva L.R."/>
            <person name="Shakirov E.V."/>
            <person name="Shippen D.E."/>
            <person name="Wei W.L."/>
            <person name="Yagura M."/>
            <person name="Yamaoka S."/>
            <person name="Yamato K.T."/>
            <person name="Liu C."/>
            <person name="Berger F."/>
        </authorList>
    </citation>
    <scope>NUCLEOTIDE SEQUENCE [LARGE SCALE GENOMIC DNA]</scope>
    <source>
        <strain evidence="5">Tak-1</strain>
    </source>
</reference>
<dbReference type="CDD" id="cd23431">
    <property type="entry name" value="beta-trefoil_Ricin_AtEULS3-like"/>
    <property type="match status" value="1"/>
</dbReference>
<reference evidence="3 4" key="1">
    <citation type="submission" date="2016-03" db="EMBL/GenBank/DDBJ databases">
        <title>Mechanisms controlling the formation of the plant cell surface in tip-growing cells are functionally conserved among land plants.</title>
        <authorList>
            <person name="Honkanen S."/>
            <person name="Jones V.A."/>
            <person name="Morieri G."/>
            <person name="Champion C."/>
            <person name="Hetherington A.J."/>
            <person name="Kelly S."/>
            <person name="Saint-Marcoux D."/>
            <person name="Proust H."/>
            <person name="Prescott H."/>
            <person name="Dolan L."/>
        </authorList>
    </citation>
    <scope>NUCLEOTIDE SEQUENCE [LARGE SCALE GENOMIC DNA]</scope>
    <source>
        <strain evidence="4">cv. Tak-1 and cv. Tak-2</strain>
        <tissue evidence="3">Whole gametophyte</tissue>
    </source>
</reference>
<feature type="compositionally biased region" description="Basic residues" evidence="1">
    <location>
        <begin position="8"/>
        <end position="17"/>
    </location>
</feature>
<accession>A0A176VHH5</accession>
<dbReference type="PANTHER" id="PTHR31257">
    <property type="entry name" value="RICIN B-LIKE LECTIN EULS3"/>
    <property type="match status" value="1"/>
</dbReference>